<dbReference type="NCBIfam" id="TIGR01044">
    <property type="entry name" value="rplV_bact"/>
    <property type="match status" value="1"/>
</dbReference>
<reference evidence="11 12" key="1">
    <citation type="journal article" date="2016" name="Nat. Commun.">
        <title>Thousands of microbial genomes shed light on interconnected biogeochemical processes in an aquifer system.</title>
        <authorList>
            <person name="Anantharaman K."/>
            <person name="Brown C.T."/>
            <person name="Hug L.A."/>
            <person name="Sharon I."/>
            <person name="Castelle C.J."/>
            <person name="Probst A.J."/>
            <person name="Thomas B.C."/>
            <person name="Singh A."/>
            <person name="Wilkins M.J."/>
            <person name="Karaoz U."/>
            <person name="Brodie E.L."/>
            <person name="Williams K.H."/>
            <person name="Hubbard S.S."/>
            <person name="Banfield J.F."/>
        </authorList>
    </citation>
    <scope>NUCLEOTIDE SEQUENCE [LARGE SCALE GENOMIC DNA]</scope>
</reference>
<dbReference type="Proteomes" id="UP000176608">
    <property type="component" value="Unassembled WGS sequence"/>
</dbReference>
<evidence type="ECO:0000313" key="11">
    <source>
        <dbReference type="EMBL" id="OGC47264.1"/>
    </source>
</evidence>
<comment type="function">
    <text evidence="7 10">This protein binds specifically to 23S rRNA; its binding is stimulated by other ribosomal proteins, e.g., L4, L17, and L20. It is important during the early stages of 50S assembly. It makes multiple contacts with different domains of the 23S rRNA in the assembled 50S subunit and ribosome.</text>
</comment>
<evidence type="ECO:0000256" key="7">
    <source>
        <dbReference type="HAMAP-Rule" id="MF_01331"/>
    </source>
</evidence>
<evidence type="ECO:0000256" key="3">
    <source>
        <dbReference type="ARBA" id="ARBA00022884"/>
    </source>
</evidence>
<dbReference type="EMBL" id="MEVA01000016">
    <property type="protein sequence ID" value="OGC47264.1"/>
    <property type="molecule type" value="Genomic_DNA"/>
</dbReference>
<dbReference type="Gene3D" id="3.90.470.10">
    <property type="entry name" value="Ribosomal protein L22/L17"/>
    <property type="match status" value="1"/>
</dbReference>
<evidence type="ECO:0000256" key="6">
    <source>
        <dbReference type="ARBA" id="ARBA00035207"/>
    </source>
</evidence>
<dbReference type="InterPro" id="IPR036394">
    <property type="entry name" value="Ribosomal_uL22_sf"/>
</dbReference>
<evidence type="ECO:0000256" key="10">
    <source>
        <dbReference type="RuleBase" id="RU004008"/>
    </source>
</evidence>
<comment type="similarity">
    <text evidence="1 7 8">Belongs to the universal ribosomal protein uL22 family.</text>
</comment>
<dbReference type="InterPro" id="IPR005727">
    <property type="entry name" value="Ribosomal_uL22_bac/chlpt-type"/>
</dbReference>
<evidence type="ECO:0000256" key="1">
    <source>
        <dbReference type="ARBA" id="ARBA00009451"/>
    </source>
</evidence>
<protein>
    <recommendedName>
        <fullName evidence="6 7">Large ribosomal subunit protein uL22</fullName>
    </recommendedName>
</protein>
<accession>A0A1F4UQN9</accession>
<gene>
    <name evidence="7" type="primary">rplV</name>
    <name evidence="11" type="ORF">A2886_01280</name>
</gene>
<comment type="caution">
    <text evidence="11">The sequence shown here is derived from an EMBL/GenBank/DDBJ whole genome shotgun (WGS) entry which is preliminary data.</text>
</comment>
<dbReference type="GO" id="GO:0019843">
    <property type="term" value="F:rRNA binding"/>
    <property type="evidence" value="ECO:0007669"/>
    <property type="project" value="UniProtKB-UniRule"/>
</dbReference>
<proteinExistence type="inferred from homology"/>
<evidence type="ECO:0000256" key="8">
    <source>
        <dbReference type="RuleBase" id="RU004005"/>
    </source>
</evidence>
<keyword evidence="4 7" id="KW-0689">Ribosomal protein</keyword>
<dbReference type="GO" id="GO:0006412">
    <property type="term" value="P:translation"/>
    <property type="evidence" value="ECO:0007669"/>
    <property type="project" value="UniProtKB-UniRule"/>
</dbReference>
<evidence type="ECO:0000256" key="4">
    <source>
        <dbReference type="ARBA" id="ARBA00022980"/>
    </source>
</evidence>
<dbReference type="GO" id="GO:0003735">
    <property type="term" value="F:structural constituent of ribosome"/>
    <property type="evidence" value="ECO:0007669"/>
    <property type="project" value="InterPro"/>
</dbReference>
<keyword evidence="2 7" id="KW-0699">rRNA-binding</keyword>
<dbReference type="GO" id="GO:0022625">
    <property type="term" value="C:cytosolic large ribosomal subunit"/>
    <property type="evidence" value="ECO:0007669"/>
    <property type="project" value="TreeGrafter"/>
</dbReference>
<sequence>MNKSQVYSKHRYARIAPKKVAVVLDLVRGKNATEAVRILKFDETKVAQLALKVLQTAIANARTVHNLVEDKLFVSETWVDGGPMQKRGRIVGRSNFNPILKRTSHITFGLSERKGK</sequence>
<comment type="function">
    <text evidence="7">The globular domain of the protein is located near the polypeptide exit tunnel on the outside of the subunit, while an extended beta-hairpin is found that lines the wall of the exit tunnel in the center of the 70S ribosome.</text>
</comment>
<dbReference type="HAMAP" id="MF_01331_B">
    <property type="entry name" value="Ribosomal_uL22_B"/>
    <property type="match status" value="1"/>
</dbReference>
<evidence type="ECO:0000256" key="9">
    <source>
        <dbReference type="RuleBase" id="RU004006"/>
    </source>
</evidence>
<keyword evidence="3 7" id="KW-0694">RNA-binding</keyword>
<dbReference type="AlphaFoldDB" id="A0A1F4UQN9"/>
<dbReference type="InterPro" id="IPR001063">
    <property type="entry name" value="Ribosomal_uL22"/>
</dbReference>
<dbReference type="Pfam" id="PF00237">
    <property type="entry name" value="Ribosomal_L22"/>
    <property type="match status" value="1"/>
</dbReference>
<dbReference type="STRING" id="1802617.A2886_01280"/>
<evidence type="ECO:0000313" key="12">
    <source>
        <dbReference type="Proteomes" id="UP000176608"/>
    </source>
</evidence>
<dbReference type="InterPro" id="IPR047867">
    <property type="entry name" value="Ribosomal_uL22_bac/org-type"/>
</dbReference>
<evidence type="ECO:0000256" key="2">
    <source>
        <dbReference type="ARBA" id="ARBA00022730"/>
    </source>
</evidence>
<dbReference type="PANTHER" id="PTHR13501">
    <property type="entry name" value="CHLOROPLAST 50S RIBOSOMAL PROTEIN L22-RELATED"/>
    <property type="match status" value="1"/>
</dbReference>
<dbReference type="SUPFAM" id="SSF54843">
    <property type="entry name" value="Ribosomal protein L22"/>
    <property type="match status" value="1"/>
</dbReference>
<dbReference type="PANTHER" id="PTHR13501:SF8">
    <property type="entry name" value="LARGE RIBOSOMAL SUBUNIT PROTEIN UL22M"/>
    <property type="match status" value="1"/>
</dbReference>
<organism evidence="11 12">
    <name type="scientific">candidate division WWE3 bacterium RIFCSPHIGHO2_01_FULL_42_13</name>
    <dbReference type="NCBI Taxonomy" id="1802617"/>
    <lineage>
        <taxon>Bacteria</taxon>
        <taxon>Katanobacteria</taxon>
    </lineage>
</organism>
<evidence type="ECO:0000256" key="5">
    <source>
        <dbReference type="ARBA" id="ARBA00023274"/>
    </source>
</evidence>
<keyword evidence="5 7" id="KW-0687">Ribonucleoprotein</keyword>
<name>A0A1F4UQN9_UNCKA</name>
<comment type="subunit">
    <text evidence="7 9">Part of the 50S ribosomal subunit.</text>
</comment>